<proteinExistence type="predicted"/>
<organism evidence="2 3">
    <name type="scientific">Formosa undariae</name>
    <dbReference type="NCBI Taxonomy" id="1325436"/>
    <lineage>
        <taxon>Bacteria</taxon>
        <taxon>Pseudomonadati</taxon>
        <taxon>Bacteroidota</taxon>
        <taxon>Flavobacteriia</taxon>
        <taxon>Flavobacteriales</taxon>
        <taxon>Flavobacteriaceae</taxon>
        <taxon>Formosa</taxon>
    </lineage>
</organism>
<accession>A0ABV5F003</accession>
<sequence>MKQLILFIILLITSLLNVARAQTKPVYQLFKSNGDLANYEEMIADLSNSDMVFFGEYHTNPISHWMQLEVSKSLFATKGDALFFGAEMFESGNQLVLNEYLNGVYAEDKMIPEMTQMWGNYKTDYRPLVEFAKDKNLRFIATNIPRRYASMINKKGIDGLKELSPEALELIGPDLETFFDPTVKAYAEMADNMGGHVPPNMLNIQMAQAAKDATMAHFSLKNFEQGNLLLHFEGSYHSNYEQGIIWWINKIQPGLTLKSITTVLESEWNAMTAEQKATIANYIIVVVDNMTQTNW</sequence>
<dbReference type="InterPro" id="IPR007314">
    <property type="entry name" value="Cofac_haem-bd_dom"/>
</dbReference>
<dbReference type="EMBL" id="JBHMEZ010000003">
    <property type="protein sequence ID" value="MFB9052508.1"/>
    <property type="molecule type" value="Genomic_DNA"/>
</dbReference>
<evidence type="ECO:0000259" key="1">
    <source>
        <dbReference type="Pfam" id="PF04187"/>
    </source>
</evidence>
<comment type="caution">
    <text evidence="2">The sequence shown here is derived from an EMBL/GenBank/DDBJ whole genome shotgun (WGS) entry which is preliminary data.</text>
</comment>
<name>A0ABV5F003_9FLAO</name>
<dbReference type="CDD" id="cd14727">
    <property type="entry name" value="ChanN-like"/>
    <property type="match status" value="1"/>
</dbReference>
<gene>
    <name evidence="2" type="ORF">ACFFVB_05390</name>
</gene>
<keyword evidence="2" id="KW-0449">Lipoprotein</keyword>
<protein>
    <submittedName>
        <fullName evidence="2">ChaN family lipoprotein</fullName>
    </submittedName>
</protein>
<dbReference type="RefSeq" id="WP_382381692.1">
    <property type="nucleotide sequence ID" value="NZ_JBHMEZ010000003.1"/>
</dbReference>
<dbReference type="Gene3D" id="3.40.50.11550">
    <property type="match status" value="1"/>
</dbReference>
<reference evidence="2 3" key="1">
    <citation type="submission" date="2024-09" db="EMBL/GenBank/DDBJ databases">
        <authorList>
            <person name="Sun Q."/>
            <person name="Mori K."/>
        </authorList>
    </citation>
    <scope>NUCLEOTIDE SEQUENCE [LARGE SCALE GENOMIC DNA]</scope>
    <source>
        <strain evidence="2 3">CECT 8286</strain>
    </source>
</reference>
<dbReference type="SUPFAM" id="SSF159501">
    <property type="entry name" value="EreA/ChaN-like"/>
    <property type="match status" value="1"/>
</dbReference>
<feature type="domain" description="Haem-binding uptake Tiki superfamily ChaN" evidence="1">
    <location>
        <begin position="42"/>
        <end position="248"/>
    </location>
</feature>
<dbReference type="Pfam" id="PF04187">
    <property type="entry name" value="Cofac_haem_bdg"/>
    <property type="match status" value="1"/>
</dbReference>
<keyword evidence="3" id="KW-1185">Reference proteome</keyword>
<dbReference type="Proteomes" id="UP001589605">
    <property type="component" value="Unassembled WGS sequence"/>
</dbReference>
<evidence type="ECO:0000313" key="2">
    <source>
        <dbReference type="EMBL" id="MFB9052508.1"/>
    </source>
</evidence>
<evidence type="ECO:0000313" key="3">
    <source>
        <dbReference type="Proteomes" id="UP001589605"/>
    </source>
</evidence>